<dbReference type="PANTHER" id="PTHR47424:SF9">
    <property type="entry name" value="TAH-2"/>
    <property type="match status" value="1"/>
</dbReference>
<dbReference type="CDD" id="cd12148">
    <property type="entry name" value="fungal_TF_MHR"/>
    <property type="match status" value="1"/>
</dbReference>
<evidence type="ECO:0000259" key="5">
    <source>
        <dbReference type="SMART" id="SM00906"/>
    </source>
</evidence>
<keyword evidence="1" id="KW-0805">Transcription regulation</keyword>
<name>A0AA40BQF4_9PEZI</name>
<organism evidence="6 7">
    <name type="scientific">Schizothecium vesticola</name>
    <dbReference type="NCBI Taxonomy" id="314040"/>
    <lineage>
        <taxon>Eukaryota</taxon>
        <taxon>Fungi</taxon>
        <taxon>Dikarya</taxon>
        <taxon>Ascomycota</taxon>
        <taxon>Pezizomycotina</taxon>
        <taxon>Sordariomycetes</taxon>
        <taxon>Sordariomycetidae</taxon>
        <taxon>Sordariales</taxon>
        <taxon>Schizotheciaceae</taxon>
        <taxon>Schizothecium</taxon>
    </lineage>
</organism>
<protein>
    <submittedName>
        <fullName evidence="6">Fungal-specific transcription factor domain-containing protein</fullName>
    </submittedName>
</protein>
<keyword evidence="3" id="KW-0539">Nucleus</keyword>
<accession>A0AA40BQF4</accession>
<sequence length="837" mass="92066">CNGLSPCQTCIRRKLTCSYTTNNSSDNGLADSAGSPTKRRHIETSPQSIPAVLRAASTSPTMRMNQHDGKHLWDEVPIGQSRKGGSTISTSTVPHPPSSSGYDHTRKDSMSDRDTHTGQHHAHGPTEDSSLYTMTRTLQDQTGRLLYFGDSSSLSVLQLFRIIVENTAGPEKGKPFINDPKRHRILENIIDFPDNMKIPSILPDKQTTDVLLESYFINTCGIIEVFDRKTFLDGVEASYRDPLSVSNHSICLLFLVLALGLILATPTPGSRQEAIIKKLLVGKPDRAELFFRSARSLCDSDSGFEDADFWSIQALSLMTMYMMIVSKRNRAYAYLGMAVRSAYALGLHREETMNDFIFTRLEMTTRRNLWKTLFILDRFLAASLGRPVAIYDEDCSCKITDDDVSSPLASGGEATLGAAHARSLDACVRSCQLIGETLKVFSSRKISTPIVQGILDAANETGQGPHTTIQRRRSRDVSIHPAAGIAGLHMDLLSLHSLMLLTRQFFIMHAWKIEEFRSGLSQHSPIYNSPMARYSEACVVASYHTIHIMKRSEECGHLPRRNPFTRYFLFAASLVVFMNQFASIYRTDAYAQAVIDAIAMMKFCAQTDTQARRVLEIMEKFSKVVANWTKEHTYDAPELSSDLSGLYSQVASPHPDHEHEHPGSLASPEPHTPHTPHLLHLAHQTSLPSPAVPLPSLSELLIQHPPGAPLGDMRMNGIHAHRMAQPSLHQSMDASTSRAGASSHTMVDDHMDEDMEFDFDGLWNNWINHVVPVSAVAGAGGLISPLGPQFPSPATGGGGGAPSSDTYAGFVMPADSRILPTAGISGSMPIYHSTNFG</sequence>
<keyword evidence="2" id="KW-0804">Transcription</keyword>
<feature type="compositionally biased region" description="Basic and acidic residues" evidence="4">
    <location>
        <begin position="103"/>
        <end position="117"/>
    </location>
</feature>
<dbReference type="Proteomes" id="UP001172155">
    <property type="component" value="Unassembled WGS sequence"/>
</dbReference>
<dbReference type="GO" id="GO:0008270">
    <property type="term" value="F:zinc ion binding"/>
    <property type="evidence" value="ECO:0007669"/>
    <property type="project" value="InterPro"/>
</dbReference>
<dbReference type="PANTHER" id="PTHR47424">
    <property type="entry name" value="REGULATORY PROTEIN GAL4"/>
    <property type="match status" value="1"/>
</dbReference>
<dbReference type="EMBL" id="JAUKUD010000007">
    <property type="protein sequence ID" value="KAK0738512.1"/>
    <property type="molecule type" value="Genomic_DNA"/>
</dbReference>
<dbReference type="AlphaFoldDB" id="A0AA40BQF4"/>
<feature type="region of interest" description="Disordered" evidence="4">
    <location>
        <begin position="646"/>
        <end position="676"/>
    </location>
</feature>
<dbReference type="InterPro" id="IPR051127">
    <property type="entry name" value="Fungal_SecMet_Regulators"/>
</dbReference>
<evidence type="ECO:0000256" key="2">
    <source>
        <dbReference type="ARBA" id="ARBA00023163"/>
    </source>
</evidence>
<feature type="region of interest" description="Disordered" evidence="4">
    <location>
        <begin position="21"/>
        <end position="132"/>
    </location>
</feature>
<evidence type="ECO:0000256" key="1">
    <source>
        <dbReference type="ARBA" id="ARBA00023015"/>
    </source>
</evidence>
<dbReference type="GO" id="GO:0000435">
    <property type="term" value="P:positive regulation of transcription from RNA polymerase II promoter by galactose"/>
    <property type="evidence" value="ECO:0007669"/>
    <property type="project" value="TreeGrafter"/>
</dbReference>
<dbReference type="GO" id="GO:0005634">
    <property type="term" value="C:nucleus"/>
    <property type="evidence" value="ECO:0007669"/>
    <property type="project" value="TreeGrafter"/>
</dbReference>
<gene>
    <name evidence="6" type="ORF">B0T18DRAFT_335418</name>
</gene>
<evidence type="ECO:0000313" key="6">
    <source>
        <dbReference type="EMBL" id="KAK0738512.1"/>
    </source>
</evidence>
<evidence type="ECO:0000313" key="7">
    <source>
        <dbReference type="Proteomes" id="UP001172155"/>
    </source>
</evidence>
<feature type="compositionally biased region" description="Basic and acidic residues" evidence="4">
    <location>
        <begin position="65"/>
        <end position="74"/>
    </location>
</feature>
<proteinExistence type="predicted"/>
<comment type="caution">
    <text evidence="6">The sequence shown here is derived from an EMBL/GenBank/DDBJ whole genome shotgun (WGS) entry which is preliminary data.</text>
</comment>
<feature type="domain" description="Xylanolytic transcriptional activator regulatory" evidence="5">
    <location>
        <begin position="331"/>
        <end position="406"/>
    </location>
</feature>
<reference evidence="6" key="1">
    <citation type="submission" date="2023-06" db="EMBL/GenBank/DDBJ databases">
        <title>Genome-scale phylogeny and comparative genomics of the fungal order Sordariales.</title>
        <authorList>
            <consortium name="Lawrence Berkeley National Laboratory"/>
            <person name="Hensen N."/>
            <person name="Bonometti L."/>
            <person name="Westerberg I."/>
            <person name="Brannstrom I.O."/>
            <person name="Guillou S."/>
            <person name="Cros-Aarteil S."/>
            <person name="Calhoun S."/>
            <person name="Haridas S."/>
            <person name="Kuo A."/>
            <person name="Mondo S."/>
            <person name="Pangilinan J."/>
            <person name="Riley R."/>
            <person name="LaButti K."/>
            <person name="Andreopoulos B."/>
            <person name="Lipzen A."/>
            <person name="Chen C."/>
            <person name="Yanf M."/>
            <person name="Daum C."/>
            <person name="Ng V."/>
            <person name="Clum A."/>
            <person name="Steindorff A."/>
            <person name="Ohm R."/>
            <person name="Martin F."/>
            <person name="Silar P."/>
            <person name="Natvig D."/>
            <person name="Lalanne C."/>
            <person name="Gautier V."/>
            <person name="Ament-velasquez S.L."/>
            <person name="Kruys A."/>
            <person name="Hutchinson M.I."/>
            <person name="Powell A.J."/>
            <person name="Barry K."/>
            <person name="Miller A.N."/>
            <person name="Grigoriev I.V."/>
            <person name="Debuchy R."/>
            <person name="Gladieux P."/>
            <person name="Thoren M.H."/>
            <person name="Johannesson H."/>
        </authorList>
    </citation>
    <scope>NUCLEOTIDE SEQUENCE</scope>
    <source>
        <strain evidence="6">SMH3187-1</strain>
    </source>
</reference>
<dbReference type="GO" id="GO:0006351">
    <property type="term" value="P:DNA-templated transcription"/>
    <property type="evidence" value="ECO:0007669"/>
    <property type="project" value="InterPro"/>
</dbReference>
<dbReference type="GO" id="GO:0000978">
    <property type="term" value="F:RNA polymerase II cis-regulatory region sequence-specific DNA binding"/>
    <property type="evidence" value="ECO:0007669"/>
    <property type="project" value="TreeGrafter"/>
</dbReference>
<dbReference type="InterPro" id="IPR007219">
    <property type="entry name" value="XnlR_reg_dom"/>
</dbReference>
<feature type="non-terminal residue" evidence="6">
    <location>
        <position position="1"/>
    </location>
</feature>
<dbReference type="GO" id="GO:0000981">
    <property type="term" value="F:DNA-binding transcription factor activity, RNA polymerase II-specific"/>
    <property type="evidence" value="ECO:0007669"/>
    <property type="project" value="TreeGrafter"/>
</dbReference>
<evidence type="ECO:0000256" key="4">
    <source>
        <dbReference type="SAM" id="MobiDB-lite"/>
    </source>
</evidence>
<keyword evidence="7" id="KW-1185">Reference proteome</keyword>
<dbReference type="SMART" id="SM00906">
    <property type="entry name" value="Fungal_trans"/>
    <property type="match status" value="1"/>
</dbReference>
<dbReference type="Pfam" id="PF04082">
    <property type="entry name" value="Fungal_trans"/>
    <property type="match status" value="1"/>
</dbReference>
<evidence type="ECO:0000256" key="3">
    <source>
        <dbReference type="ARBA" id="ARBA00023242"/>
    </source>
</evidence>